<protein>
    <submittedName>
        <fullName evidence="8">Diaminopimelate decarboxylase</fullName>
    </submittedName>
</protein>
<dbReference type="SUPFAM" id="SSF50621">
    <property type="entry name" value="Alanine racemase C-terminal domain-like"/>
    <property type="match status" value="1"/>
</dbReference>
<gene>
    <name evidence="7" type="ORF">C6V80_03350</name>
    <name evidence="8" type="ORF">EDC58_0754</name>
</gene>
<dbReference type="Proteomes" id="UP000272781">
    <property type="component" value="Unassembled WGS sequence"/>
</dbReference>
<evidence type="ECO:0000256" key="4">
    <source>
        <dbReference type="RuleBase" id="RU003737"/>
    </source>
</evidence>
<dbReference type="EMBL" id="CP027432">
    <property type="protein sequence ID" value="QCI28033.1"/>
    <property type="molecule type" value="Genomic_DNA"/>
</dbReference>
<evidence type="ECO:0000256" key="3">
    <source>
        <dbReference type="PIRSR" id="PIRSR600183-50"/>
    </source>
</evidence>
<dbReference type="Proteomes" id="UP000298805">
    <property type="component" value="Chromosome"/>
</dbReference>
<dbReference type="GO" id="GO:0008836">
    <property type="term" value="F:diaminopimelate decarboxylase activity"/>
    <property type="evidence" value="ECO:0007669"/>
    <property type="project" value="TreeGrafter"/>
</dbReference>
<reference evidence="7" key="3">
    <citation type="submission" date="2019-06" db="EMBL/GenBank/DDBJ databases">
        <title>A comparative analysis of the Nautiliaceae.</title>
        <authorList>
            <person name="Grosche A."/>
            <person name="Smedile F."/>
            <person name="Vetriani C."/>
        </authorList>
    </citation>
    <scope>NUCLEOTIDE SEQUENCE</scope>
    <source>
        <strain evidence="7">TB6</strain>
    </source>
</reference>
<proteinExistence type="inferred from homology"/>
<comment type="similarity">
    <text evidence="4">Belongs to the Orn/Lys/Arg decarboxylase class-II family.</text>
</comment>
<dbReference type="InterPro" id="IPR022643">
    <property type="entry name" value="De-COase2_C"/>
</dbReference>
<dbReference type="PRINTS" id="PR01179">
    <property type="entry name" value="ODADCRBXLASE"/>
</dbReference>
<dbReference type="Pfam" id="PF00278">
    <property type="entry name" value="Orn_DAP_Arg_deC"/>
    <property type="match status" value="1"/>
</dbReference>
<evidence type="ECO:0000313" key="8">
    <source>
        <dbReference type="EMBL" id="ROR39779.1"/>
    </source>
</evidence>
<evidence type="ECO:0000259" key="6">
    <source>
        <dbReference type="Pfam" id="PF02784"/>
    </source>
</evidence>
<evidence type="ECO:0000313" key="10">
    <source>
        <dbReference type="Proteomes" id="UP000298805"/>
    </source>
</evidence>
<dbReference type="PANTHER" id="PTHR43727:SF2">
    <property type="entry name" value="GROUP IV DECARBOXYLASE"/>
    <property type="match status" value="1"/>
</dbReference>
<dbReference type="PANTHER" id="PTHR43727">
    <property type="entry name" value="DIAMINOPIMELATE DECARBOXYLASE"/>
    <property type="match status" value="1"/>
</dbReference>
<dbReference type="CDD" id="cd06841">
    <property type="entry name" value="PLPDE_III_MccE_like"/>
    <property type="match status" value="1"/>
</dbReference>
<feature type="domain" description="Orn/DAP/Arg decarboxylase 2 C-terminal" evidence="5">
    <location>
        <begin position="306"/>
        <end position="391"/>
    </location>
</feature>
<keyword evidence="2 3" id="KW-0663">Pyridoxal phosphate</keyword>
<dbReference type="InterPro" id="IPR009006">
    <property type="entry name" value="Ala_racemase/Decarboxylase_C"/>
</dbReference>
<keyword evidence="10" id="KW-1185">Reference proteome</keyword>
<dbReference type="EMBL" id="RJVK01000002">
    <property type="protein sequence ID" value="ROR39779.1"/>
    <property type="molecule type" value="Genomic_DNA"/>
</dbReference>
<reference evidence="10" key="1">
    <citation type="submission" date="2018-03" db="EMBL/GenBank/DDBJ databases">
        <title>A comparative analysis of the Nautiliaceae.</title>
        <authorList>
            <person name="Grosche A."/>
            <person name="Smedile F."/>
            <person name="Vetriani C."/>
        </authorList>
    </citation>
    <scope>NUCLEOTIDE SEQUENCE [LARGE SCALE GENOMIC DNA]</scope>
    <source>
        <strain evidence="10">TB6</strain>
    </source>
</reference>
<dbReference type="Pfam" id="PF02784">
    <property type="entry name" value="Orn_Arg_deC_N"/>
    <property type="match status" value="1"/>
</dbReference>
<feature type="modified residue" description="N6-(pyridoxal phosphate)lysine" evidence="3">
    <location>
        <position position="81"/>
    </location>
</feature>
<evidence type="ECO:0000259" key="5">
    <source>
        <dbReference type="Pfam" id="PF00278"/>
    </source>
</evidence>
<dbReference type="Gene3D" id="3.20.20.10">
    <property type="entry name" value="Alanine racemase"/>
    <property type="match status" value="1"/>
</dbReference>
<organism evidence="8 9">
    <name type="scientific">Caminibacter pacificus</name>
    <dbReference type="NCBI Taxonomy" id="1424653"/>
    <lineage>
        <taxon>Bacteria</taxon>
        <taxon>Pseudomonadati</taxon>
        <taxon>Campylobacterota</taxon>
        <taxon>Epsilonproteobacteria</taxon>
        <taxon>Nautiliales</taxon>
        <taxon>Nautiliaceae</taxon>
        <taxon>Caminibacter</taxon>
    </lineage>
</organism>
<dbReference type="RefSeq" id="WP_123352173.1">
    <property type="nucleotide sequence ID" value="NZ_CP027432.2"/>
</dbReference>
<dbReference type="Gene3D" id="2.40.37.10">
    <property type="entry name" value="Lyase, Ornithine Decarboxylase, Chain A, domain 1"/>
    <property type="match status" value="1"/>
</dbReference>
<reference evidence="8 9" key="2">
    <citation type="submission" date="2018-11" db="EMBL/GenBank/DDBJ databases">
        <title>Genomic Encyclopedia of Type Strains, Phase IV (KMG-IV): sequencing the most valuable type-strain genomes for metagenomic binning, comparative biology and taxonomic classification.</title>
        <authorList>
            <person name="Goeker M."/>
        </authorList>
    </citation>
    <scope>NUCLEOTIDE SEQUENCE [LARGE SCALE GENOMIC DNA]</scope>
    <source>
        <strain evidence="8 9">DSM 27783</strain>
    </source>
</reference>
<accession>A0AAJ4RCD8</accession>
<feature type="domain" description="Orn/DAP/Arg decarboxylase 2 N-terminal" evidence="6">
    <location>
        <begin position="56"/>
        <end position="305"/>
    </location>
</feature>
<feature type="active site" description="Proton donor" evidence="3">
    <location>
        <position position="368"/>
    </location>
</feature>
<evidence type="ECO:0000313" key="9">
    <source>
        <dbReference type="Proteomes" id="UP000272781"/>
    </source>
</evidence>
<evidence type="ECO:0000256" key="2">
    <source>
        <dbReference type="ARBA" id="ARBA00022898"/>
    </source>
</evidence>
<dbReference type="SUPFAM" id="SSF51419">
    <property type="entry name" value="PLP-binding barrel"/>
    <property type="match status" value="1"/>
</dbReference>
<evidence type="ECO:0000313" key="7">
    <source>
        <dbReference type="EMBL" id="QCI28033.1"/>
    </source>
</evidence>
<dbReference type="AlphaFoldDB" id="A0AAJ4RCD8"/>
<dbReference type="InterPro" id="IPR022644">
    <property type="entry name" value="De-COase2_N"/>
</dbReference>
<sequence length="444" mass="50941">MKYEKPTINRVDFALASKYGSPLKTQRIKSEIDGVDVHELTEKFGSPLFVFSQRVIEEKYKEFKEEFTSRYPEVEFWWSYKTNYLDAICKIYHKLGSKAEVVSEFEYQKARRLGIEGKDIIFNGPYKPKDALKVAVKEGAKIHIDHWYEINDLEEIADELGMEIPVAIRCNMDTGVYPAWSRFGFNIDNGEAYDAVKRIYEGKKLILTGLHSHIGTFMLSAEAYKNETKKLIQLKNRVEKDFGYEIEYIDVGGGFASKNRLKGVYQAPEVVVPTAEEYAEAITSAIYEYNEGKLPKLYLETGRALIDEAGYLLTTVFASKRLPDGKKSYIVDAGVNLLYTAFWYNFNIFLDKRYEGLNEPSQINGPLCMNIDVIAENITLPPLDRGSVLTIWPVGAYNITQSMQFIRYRPRAVLIDTNGTPHLIREADDLDYVVEKEVLPEYLK</sequence>
<dbReference type="InterPro" id="IPR029066">
    <property type="entry name" value="PLP-binding_barrel"/>
</dbReference>
<comment type="cofactor">
    <cofactor evidence="1 3">
        <name>pyridoxal 5'-phosphate</name>
        <dbReference type="ChEBI" id="CHEBI:597326"/>
    </cofactor>
</comment>
<name>A0AAJ4RCD8_9BACT</name>
<dbReference type="InterPro" id="IPR000183">
    <property type="entry name" value="Orn/DAP/Arg_de-COase"/>
</dbReference>
<evidence type="ECO:0000256" key="1">
    <source>
        <dbReference type="ARBA" id="ARBA00001933"/>
    </source>
</evidence>
<dbReference type="GO" id="GO:0009089">
    <property type="term" value="P:lysine biosynthetic process via diaminopimelate"/>
    <property type="evidence" value="ECO:0007669"/>
    <property type="project" value="TreeGrafter"/>
</dbReference>